<dbReference type="AlphaFoldDB" id="A0A5N5Q9Y5"/>
<evidence type="ECO:0000259" key="2">
    <source>
        <dbReference type="PROSITE" id="PS50076"/>
    </source>
</evidence>
<dbReference type="InterPro" id="IPR001623">
    <property type="entry name" value="DnaJ_domain"/>
</dbReference>
<name>A0A5N5Q9Y5_9AGAM</name>
<evidence type="ECO:0000313" key="3">
    <source>
        <dbReference type="EMBL" id="KAB5588248.1"/>
    </source>
</evidence>
<dbReference type="Pfam" id="PF00226">
    <property type="entry name" value="DnaJ"/>
    <property type="match status" value="1"/>
</dbReference>
<proteinExistence type="predicted"/>
<evidence type="ECO:0000313" key="4">
    <source>
        <dbReference type="Proteomes" id="UP000383932"/>
    </source>
</evidence>
<dbReference type="EMBL" id="SSOP01000512">
    <property type="protein sequence ID" value="KAB5588248.1"/>
    <property type="molecule type" value="Genomic_DNA"/>
</dbReference>
<dbReference type="Proteomes" id="UP000383932">
    <property type="component" value="Unassembled WGS sequence"/>
</dbReference>
<dbReference type="SUPFAM" id="SSF46565">
    <property type="entry name" value="Chaperone J-domain"/>
    <property type="match status" value="1"/>
</dbReference>
<comment type="caution">
    <text evidence="3">The sequence shown here is derived from an EMBL/GenBank/DDBJ whole genome shotgun (WGS) entry which is preliminary data.</text>
</comment>
<dbReference type="Gene3D" id="1.10.287.110">
    <property type="entry name" value="DnaJ domain"/>
    <property type="match status" value="1"/>
</dbReference>
<dbReference type="PROSITE" id="PS50076">
    <property type="entry name" value="DNAJ_2"/>
    <property type="match status" value="1"/>
</dbReference>
<keyword evidence="4" id="KW-1185">Reference proteome</keyword>
<accession>A0A5N5Q9Y5</accession>
<organism evidence="3 4">
    <name type="scientific">Ceratobasidium theobromae</name>
    <dbReference type="NCBI Taxonomy" id="1582974"/>
    <lineage>
        <taxon>Eukaryota</taxon>
        <taxon>Fungi</taxon>
        <taxon>Dikarya</taxon>
        <taxon>Basidiomycota</taxon>
        <taxon>Agaricomycotina</taxon>
        <taxon>Agaricomycetes</taxon>
        <taxon>Cantharellales</taxon>
        <taxon>Ceratobasidiaceae</taxon>
        <taxon>Ceratobasidium</taxon>
    </lineage>
</organism>
<dbReference type="InterPro" id="IPR036869">
    <property type="entry name" value="J_dom_sf"/>
</dbReference>
<feature type="domain" description="J" evidence="2">
    <location>
        <begin position="15"/>
        <end position="97"/>
    </location>
</feature>
<feature type="region of interest" description="Disordered" evidence="1">
    <location>
        <begin position="82"/>
        <end position="146"/>
    </location>
</feature>
<protein>
    <submittedName>
        <fullName evidence="3">DnaJ domain-containing protein</fullName>
    </submittedName>
</protein>
<feature type="compositionally biased region" description="Low complexity" evidence="1">
    <location>
        <begin position="99"/>
        <end position="108"/>
    </location>
</feature>
<dbReference type="CDD" id="cd06257">
    <property type="entry name" value="DnaJ"/>
    <property type="match status" value="1"/>
</dbReference>
<evidence type="ECO:0000256" key="1">
    <source>
        <dbReference type="SAM" id="MobiDB-lite"/>
    </source>
</evidence>
<sequence>MDDFGTSNRPATDLDHYGALGLKRENDPTIEDIQAAYRHLTLQFHAGRNNPTIERETAALNLSRSVKEAYKALMDAKLREEEAAKAGTLKSGKDERASSPDADPTSPSGRSKSRPRWPALRMSPPLFTSTSSETASTIEDSKMPLEKSHTVKLQDVSTLKNHLPAAALYEDTV</sequence>
<feature type="compositionally biased region" description="Low complexity" evidence="1">
    <location>
        <begin position="128"/>
        <end position="137"/>
    </location>
</feature>
<dbReference type="OrthoDB" id="10250354at2759"/>
<reference evidence="3 4" key="1">
    <citation type="journal article" date="2019" name="Fungal Biol. Biotechnol.">
        <title>Draft genome sequence of fastidious pathogen Ceratobasidium theobromae, which causes vascular-streak dieback in Theobroma cacao.</title>
        <authorList>
            <person name="Ali S.S."/>
            <person name="Asman A."/>
            <person name="Shao J."/>
            <person name="Firmansyah A.P."/>
            <person name="Susilo A.W."/>
            <person name="Rosmana A."/>
            <person name="McMahon P."/>
            <person name="Junaid M."/>
            <person name="Guest D."/>
            <person name="Kheng T.Y."/>
            <person name="Meinhardt L.W."/>
            <person name="Bailey B.A."/>
        </authorList>
    </citation>
    <scope>NUCLEOTIDE SEQUENCE [LARGE SCALE GENOMIC DNA]</scope>
    <source>
        <strain evidence="3 4">CT2</strain>
    </source>
</reference>
<gene>
    <name evidence="3" type="ORF">CTheo_8308</name>
</gene>